<feature type="transmembrane region" description="Helical" evidence="1">
    <location>
        <begin position="96"/>
        <end position="114"/>
    </location>
</feature>
<keyword evidence="1" id="KW-0812">Transmembrane</keyword>
<feature type="transmembrane region" description="Helical" evidence="1">
    <location>
        <begin position="67"/>
        <end position="89"/>
    </location>
</feature>
<protein>
    <submittedName>
        <fullName evidence="2">Hypothetical membrane protein</fullName>
    </submittedName>
</protein>
<dbReference type="OrthoDB" id="46160at2157"/>
<feature type="transmembrane region" description="Helical" evidence="1">
    <location>
        <begin position="24"/>
        <end position="47"/>
    </location>
</feature>
<organism evidence="2 3">
    <name type="scientific">Halogeometricum rufum</name>
    <dbReference type="NCBI Taxonomy" id="553469"/>
    <lineage>
        <taxon>Archaea</taxon>
        <taxon>Methanobacteriati</taxon>
        <taxon>Methanobacteriota</taxon>
        <taxon>Stenosarchaea group</taxon>
        <taxon>Halobacteria</taxon>
        <taxon>Halobacteriales</taxon>
        <taxon>Haloferacaceae</taxon>
        <taxon>Halogeometricum</taxon>
    </lineage>
</organism>
<keyword evidence="3" id="KW-1185">Reference proteome</keyword>
<keyword evidence="1" id="KW-1133">Transmembrane helix</keyword>
<accession>A0A1I6HYF5</accession>
<feature type="transmembrane region" description="Helical" evidence="1">
    <location>
        <begin position="188"/>
        <end position="205"/>
    </location>
</feature>
<dbReference type="Proteomes" id="UP000198531">
    <property type="component" value="Unassembled WGS sequence"/>
</dbReference>
<dbReference type="Pfam" id="PF06197">
    <property type="entry name" value="DUF998"/>
    <property type="match status" value="1"/>
</dbReference>
<gene>
    <name evidence="2" type="ORF">SAMN04487947_2632</name>
</gene>
<name>A0A1I6HYF5_9EURY</name>
<feature type="transmembrane region" description="Helical" evidence="1">
    <location>
        <begin position="150"/>
        <end position="168"/>
    </location>
</feature>
<dbReference type="EMBL" id="FOYT01000002">
    <property type="protein sequence ID" value="SFR59250.1"/>
    <property type="molecule type" value="Genomic_DNA"/>
</dbReference>
<keyword evidence="1" id="KW-0472">Membrane</keyword>
<sequence length="218" mass="22612">MSQLQPTAESVFSIRGVTFTPRTLAGVCFFALAAQFMTAIMLAAAMVPGYDFGAAAISDLGVFPETALLFNVSLVVVGVLNLLGGYFFYRTHGKRWLLAIFALAGVGAVGAGLFPLDTGGLHGLAALLAFVFFNVQAIGSATRLDGVMRVLAVLAGALGLVFVVLMALGDGGNAAAFGPIGHGGTERMIVYPVMLWMVAFGGSLLEKGERSSDVRETA</sequence>
<evidence type="ECO:0000313" key="3">
    <source>
        <dbReference type="Proteomes" id="UP000198531"/>
    </source>
</evidence>
<proteinExistence type="predicted"/>
<dbReference type="InterPro" id="IPR009339">
    <property type="entry name" value="DUF998"/>
</dbReference>
<evidence type="ECO:0000256" key="1">
    <source>
        <dbReference type="SAM" id="Phobius"/>
    </source>
</evidence>
<evidence type="ECO:0000313" key="2">
    <source>
        <dbReference type="EMBL" id="SFR59250.1"/>
    </source>
</evidence>
<feature type="transmembrane region" description="Helical" evidence="1">
    <location>
        <begin position="120"/>
        <end position="138"/>
    </location>
</feature>
<reference evidence="3" key="1">
    <citation type="submission" date="2016-10" db="EMBL/GenBank/DDBJ databases">
        <authorList>
            <person name="Varghese N."/>
            <person name="Submissions S."/>
        </authorList>
    </citation>
    <scope>NUCLEOTIDE SEQUENCE [LARGE SCALE GENOMIC DNA]</scope>
    <source>
        <strain evidence="3">CGMCC 1.7736</strain>
    </source>
</reference>
<dbReference type="STRING" id="553469.SAMN04487947_2632"/>
<dbReference type="AlphaFoldDB" id="A0A1I6HYF5"/>
<dbReference type="RefSeq" id="WP_089808317.1">
    <property type="nucleotide sequence ID" value="NZ_FOYT01000002.1"/>
</dbReference>